<dbReference type="RefSeq" id="WP_093891429.1">
    <property type="nucleotide sequence ID" value="NZ_FOQY01000041.1"/>
</dbReference>
<dbReference type="GO" id="GO:0015074">
    <property type="term" value="P:DNA integration"/>
    <property type="evidence" value="ECO:0007669"/>
    <property type="project" value="InterPro"/>
</dbReference>
<keyword evidence="7" id="KW-1185">Reference proteome</keyword>
<dbReference type="Gene3D" id="1.10.443.10">
    <property type="entry name" value="Intergrase catalytic core"/>
    <property type="match status" value="1"/>
</dbReference>
<evidence type="ECO:0000313" key="7">
    <source>
        <dbReference type="Proteomes" id="UP000199111"/>
    </source>
</evidence>
<reference evidence="7" key="1">
    <citation type="submission" date="2016-10" db="EMBL/GenBank/DDBJ databases">
        <authorList>
            <person name="Varghese N."/>
            <person name="Submissions S."/>
        </authorList>
    </citation>
    <scope>NUCLEOTIDE SEQUENCE [LARGE SCALE GENOMIC DNA]</scope>
    <source>
        <strain evidence="7">CGMCC 4.2126</strain>
    </source>
</reference>
<feature type="compositionally biased region" description="Basic and acidic residues" evidence="4">
    <location>
        <begin position="540"/>
        <end position="550"/>
    </location>
</feature>
<dbReference type="SUPFAM" id="SSF56349">
    <property type="entry name" value="DNA breaking-rejoining enzymes"/>
    <property type="match status" value="1"/>
</dbReference>
<evidence type="ECO:0000256" key="2">
    <source>
        <dbReference type="ARBA" id="ARBA00023172"/>
    </source>
</evidence>
<dbReference type="InterPro" id="IPR010998">
    <property type="entry name" value="Integrase_recombinase_N"/>
</dbReference>
<evidence type="ECO:0000256" key="4">
    <source>
        <dbReference type="SAM" id="MobiDB-lite"/>
    </source>
</evidence>
<dbReference type="Gene3D" id="1.10.150.130">
    <property type="match status" value="1"/>
</dbReference>
<dbReference type="EMBL" id="FOQY01000041">
    <property type="protein sequence ID" value="SFK91357.1"/>
    <property type="molecule type" value="Genomic_DNA"/>
</dbReference>
<evidence type="ECO:0000259" key="5">
    <source>
        <dbReference type="PROSITE" id="PS51900"/>
    </source>
</evidence>
<name>A0A1I4DFV1_9ACTN</name>
<feature type="domain" description="Core-binding (CB)" evidence="5">
    <location>
        <begin position="58"/>
        <end position="139"/>
    </location>
</feature>
<dbReference type="GeneID" id="96302899"/>
<evidence type="ECO:0000313" key="6">
    <source>
        <dbReference type="EMBL" id="SFK91357.1"/>
    </source>
</evidence>
<keyword evidence="1 3" id="KW-0238">DNA-binding</keyword>
<evidence type="ECO:0000256" key="3">
    <source>
        <dbReference type="PROSITE-ProRule" id="PRU01248"/>
    </source>
</evidence>
<evidence type="ECO:0000256" key="1">
    <source>
        <dbReference type="ARBA" id="ARBA00023125"/>
    </source>
</evidence>
<feature type="region of interest" description="Disordered" evidence="4">
    <location>
        <begin position="531"/>
        <end position="550"/>
    </location>
</feature>
<gene>
    <name evidence="6" type="ORF">SAMN05216275_1411</name>
</gene>
<proteinExistence type="predicted"/>
<dbReference type="PROSITE" id="PS51900">
    <property type="entry name" value="CB"/>
    <property type="match status" value="1"/>
</dbReference>
<dbReference type="GO" id="GO:0006310">
    <property type="term" value="P:DNA recombination"/>
    <property type="evidence" value="ECO:0007669"/>
    <property type="project" value="UniProtKB-KW"/>
</dbReference>
<keyword evidence="2" id="KW-0233">DNA recombination</keyword>
<dbReference type="InterPro" id="IPR013762">
    <property type="entry name" value="Integrase-like_cat_sf"/>
</dbReference>
<dbReference type="AlphaFoldDB" id="A0A1I4DFV1"/>
<dbReference type="Proteomes" id="UP000199111">
    <property type="component" value="Unassembled WGS sequence"/>
</dbReference>
<dbReference type="GO" id="GO:0003677">
    <property type="term" value="F:DNA binding"/>
    <property type="evidence" value="ECO:0007669"/>
    <property type="project" value="UniProtKB-UniRule"/>
</dbReference>
<dbReference type="InterPro" id="IPR044068">
    <property type="entry name" value="CB"/>
</dbReference>
<accession>A0A1I4DFV1</accession>
<organism evidence="6 7">
    <name type="scientific">Streptosporangium canum</name>
    <dbReference type="NCBI Taxonomy" id="324952"/>
    <lineage>
        <taxon>Bacteria</taxon>
        <taxon>Bacillati</taxon>
        <taxon>Actinomycetota</taxon>
        <taxon>Actinomycetes</taxon>
        <taxon>Streptosporangiales</taxon>
        <taxon>Streptosporangiaceae</taxon>
        <taxon>Streptosporangium</taxon>
    </lineage>
</organism>
<protein>
    <recommendedName>
        <fullName evidence="5">Core-binding (CB) domain-containing protein</fullName>
    </recommendedName>
</protein>
<dbReference type="InterPro" id="IPR011010">
    <property type="entry name" value="DNA_brk_join_enz"/>
</dbReference>
<sequence>MGYAEKHGKGYRARWRDPLGNLQSMSGFPTKRTAEVYANDQEADVRASRYLDPRAGQMPVNDWIDTWYASLDLELSTMEQYRYFLETCVRPFFVGRTLASLTPEEINVWERDLVKVYGYAPSTARGARARLVSALEAAVPSKIARNPALRPRAKGKRADRRIARVMERRRTYATPLEILLVAERVGLLAGQGAFVQTIFHAWTGARWSEGVGFDPACYHGTTIDIDWKLYELNGRFYRGRPKDGSIRTIDVPPFLQFLLDRHLKDQPTLRCKCKKDMPAPYCSGREYVFLGPEGGHMRRSSWSRRVLRPAADGAYPGQPKKGVPSRPVMANLSVGWPGAPIPKVSRGPDGVFEVPAFRGFQPHGSRSRAAGVNSRSPRAQLVAYAVEQGARLKDLEGVSREVLLDRYVRTAYVAQDAPVVAWRPILSGLVNHESRHSQETWMSEDGVPVVMRDDRSGHTGSGHVRERYEHPTDVMRELVVTTQQQRWEAALMQRAAMERHWSLEAGTPGSALPLLDESLAPFRESVAPIRPLRLRSRPQPMRDRRSAAGL</sequence>